<protein>
    <submittedName>
        <fullName evidence="4">Multiple sugar transport system substrate-binding protein/raffinose/stachyose/melibiose transport system substrate-binding protein</fullName>
    </submittedName>
</protein>
<keyword evidence="5" id="KW-1185">Reference proteome</keyword>
<evidence type="ECO:0000313" key="4">
    <source>
        <dbReference type="EMBL" id="NYD75961.1"/>
    </source>
</evidence>
<comment type="caution">
    <text evidence="4">The sequence shown here is derived from an EMBL/GenBank/DDBJ whole genome shotgun (WGS) entry which is preliminary data.</text>
</comment>
<accession>A0A852T515</accession>
<dbReference type="PANTHER" id="PTHR43649:SF29">
    <property type="entry name" value="OSMOPROTECTIVE COMPOUNDS-BINDING PROTEIN GGTB"/>
    <property type="match status" value="1"/>
</dbReference>
<evidence type="ECO:0000313" key="5">
    <source>
        <dbReference type="Proteomes" id="UP000589620"/>
    </source>
</evidence>
<reference evidence="4 5" key="1">
    <citation type="submission" date="2020-07" db="EMBL/GenBank/DDBJ databases">
        <title>Sequencing the genomes of 1000 actinobacteria strains.</title>
        <authorList>
            <person name="Klenk H.-P."/>
        </authorList>
    </citation>
    <scope>NUCLEOTIDE SEQUENCE [LARGE SCALE GENOMIC DNA]</scope>
    <source>
        <strain evidence="4 5">DSM 23871</strain>
    </source>
</reference>
<dbReference type="EMBL" id="JACCBJ010000001">
    <property type="protein sequence ID" value="NYD75961.1"/>
    <property type="molecule type" value="Genomic_DNA"/>
</dbReference>
<sequence length="450" mass="47895">MSTTSRGRRVRGAAAAGLIASLTALVFTGCAPGSSTSGATTATDVSTKLTTDKVQLTIADETGFPLTDDLTKEFTKQHPNITFKITRDTFQNLTANAPKLLASSTPPDLIRLPTLGDTVKDGLVANLDPFFTAYGWDKWSPAQLAPLRMTKDGVRGSGSLYQLGLGYSVTGIFMNTKLAEQAGITAPPETLGELEADFAKAKAAGIAPLIEGDKDGVVNFTVQAAMNQYADKAKFLDWMFNKPGATYNTPGNVKGAELIRKWADAGYFPSDINALDYFTFVSRFQDGGGVFTFNGNWEAANYAKKLGKDVTFFLVPPAEKGGDHVAMGAANSFSAAAKSKHLNEVAYFLNWVHTNDKARQIVVDVTGAAPGGDPAQAQPKVEKGSITEQVLAAAAQIAKEDGQVDFMANTTAGIYAGAIIPESQLLVTSKISGQEFVDKVQAFYEQEVKK</sequence>
<proteinExistence type="inferred from homology"/>
<evidence type="ECO:0000256" key="1">
    <source>
        <dbReference type="ARBA" id="ARBA00008520"/>
    </source>
</evidence>
<evidence type="ECO:0000256" key="2">
    <source>
        <dbReference type="ARBA" id="ARBA00022448"/>
    </source>
</evidence>
<organism evidence="4 5">
    <name type="scientific">Leifsonia soli</name>
    <dbReference type="NCBI Taxonomy" id="582665"/>
    <lineage>
        <taxon>Bacteria</taxon>
        <taxon>Bacillati</taxon>
        <taxon>Actinomycetota</taxon>
        <taxon>Actinomycetes</taxon>
        <taxon>Micrococcales</taxon>
        <taxon>Microbacteriaceae</taxon>
        <taxon>Leifsonia</taxon>
    </lineage>
</organism>
<feature type="chain" id="PRO_5038560202" evidence="3">
    <location>
        <begin position="27"/>
        <end position="450"/>
    </location>
</feature>
<name>A0A852T515_9MICO</name>
<dbReference type="SUPFAM" id="SSF53850">
    <property type="entry name" value="Periplasmic binding protein-like II"/>
    <property type="match status" value="1"/>
</dbReference>
<keyword evidence="3" id="KW-0732">Signal</keyword>
<dbReference type="PROSITE" id="PS51257">
    <property type="entry name" value="PROKAR_LIPOPROTEIN"/>
    <property type="match status" value="1"/>
</dbReference>
<dbReference type="PANTHER" id="PTHR43649">
    <property type="entry name" value="ARABINOSE-BINDING PROTEIN-RELATED"/>
    <property type="match status" value="1"/>
</dbReference>
<feature type="signal peptide" evidence="3">
    <location>
        <begin position="1"/>
        <end position="26"/>
    </location>
</feature>
<dbReference type="RefSeq" id="WP_218857118.1">
    <property type="nucleotide sequence ID" value="NZ_BAAAPX010000001.1"/>
</dbReference>
<keyword evidence="2" id="KW-0813">Transport</keyword>
<gene>
    <name evidence="4" type="ORF">BJ963_003480</name>
</gene>
<dbReference type="Gene3D" id="3.40.190.10">
    <property type="entry name" value="Periplasmic binding protein-like II"/>
    <property type="match status" value="2"/>
</dbReference>
<dbReference type="AlphaFoldDB" id="A0A852T515"/>
<comment type="similarity">
    <text evidence="1">Belongs to the bacterial solute-binding protein 1 family.</text>
</comment>
<dbReference type="Proteomes" id="UP000589620">
    <property type="component" value="Unassembled WGS sequence"/>
</dbReference>
<keyword evidence="4" id="KW-0762">Sugar transport</keyword>
<dbReference type="InterPro" id="IPR050490">
    <property type="entry name" value="Bact_solute-bd_prot1"/>
</dbReference>
<evidence type="ECO:0000256" key="3">
    <source>
        <dbReference type="SAM" id="SignalP"/>
    </source>
</evidence>